<accession>A0A0D0DCZ6</accession>
<dbReference type="AlphaFoldDB" id="A0A0D0DCZ6"/>
<dbReference type="HOGENOM" id="CLU_1142887_0_0_1"/>
<name>A0A0D0DCZ6_9AGAM</name>
<feature type="compositionally biased region" description="Low complexity" evidence="1">
    <location>
        <begin position="161"/>
        <end position="174"/>
    </location>
</feature>
<protein>
    <submittedName>
        <fullName evidence="2">Uncharacterized protein</fullName>
    </submittedName>
</protein>
<reference evidence="3" key="2">
    <citation type="submission" date="2015-01" db="EMBL/GenBank/DDBJ databases">
        <title>Evolutionary Origins and Diversification of the Mycorrhizal Mutualists.</title>
        <authorList>
            <consortium name="DOE Joint Genome Institute"/>
            <consortium name="Mycorrhizal Genomics Consortium"/>
            <person name="Kohler A."/>
            <person name="Kuo A."/>
            <person name="Nagy L.G."/>
            <person name="Floudas D."/>
            <person name="Copeland A."/>
            <person name="Barry K.W."/>
            <person name="Cichocki N."/>
            <person name="Veneault-Fourrey C."/>
            <person name="LaButti K."/>
            <person name="Lindquist E.A."/>
            <person name="Lipzen A."/>
            <person name="Lundell T."/>
            <person name="Morin E."/>
            <person name="Murat C."/>
            <person name="Riley R."/>
            <person name="Ohm R."/>
            <person name="Sun H."/>
            <person name="Tunlid A."/>
            <person name="Henrissat B."/>
            <person name="Grigoriev I.V."/>
            <person name="Hibbett D.S."/>
            <person name="Martin F."/>
        </authorList>
    </citation>
    <scope>NUCLEOTIDE SEQUENCE [LARGE SCALE GENOMIC DNA]</scope>
    <source>
        <strain evidence="3">Ve08.2h10</strain>
    </source>
</reference>
<reference evidence="2 3" key="1">
    <citation type="submission" date="2014-04" db="EMBL/GenBank/DDBJ databases">
        <authorList>
            <consortium name="DOE Joint Genome Institute"/>
            <person name="Kuo A."/>
            <person name="Kohler A."/>
            <person name="Jargeat P."/>
            <person name="Nagy L.G."/>
            <person name="Floudas D."/>
            <person name="Copeland A."/>
            <person name="Barry K.W."/>
            <person name="Cichocki N."/>
            <person name="Veneault-Fourrey C."/>
            <person name="LaButti K."/>
            <person name="Lindquist E.A."/>
            <person name="Lipzen A."/>
            <person name="Lundell T."/>
            <person name="Morin E."/>
            <person name="Murat C."/>
            <person name="Sun H."/>
            <person name="Tunlid A."/>
            <person name="Henrissat B."/>
            <person name="Grigoriev I.V."/>
            <person name="Hibbett D.S."/>
            <person name="Martin F."/>
            <person name="Nordberg H.P."/>
            <person name="Cantor M.N."/>
            <person name="Hua S.X."/>
        </authorList>
    </citation>
    <scope>NUCLEOTIDE SEQUENCE [LARGE SCALE GENOMIC DNA]</scope>
    <source>
        <strain evidence="2 3">Ve08.2h10</strain>
    </source>
</reference>
<dbReference type="EMBL" id="KN828256">
    <property type="protein sequence ID" value="KIK75230.1"/>
    <property type="molecule type" value="Genomic_DNA"/>
</dbReference>
<dbReference type="InParanoid" id="A0A0D0DCZ6"/>
<feature type="compositionally biased region" description="Acidic residues" evidence="1">
    <location>
        <begin position="13"/>
        <end position="25"/>
    </location>
</feature>
<evidence type="ECO:0000313" key="2">
    <source>
        <dbReference type="EMBL" id="KIK75230.1"/>
    </source>
</evidence>
<feature type="region of interest" description="Disordered" evidence="1">
    <location>
        <begin position="136"/>
        <end position="180"/>
    </location>
</feature>
<feature type="region of interest" description="Disordered" evidence="1">
    <location>
        <begin position="1"/>
        <end position="102"/>
    </location>
</feature>
<organism evidence="2 3">
    <name type="scientific">Paxillus rubicundulus Ve08.2h10</name>
    <dbReference type="NCBI Taxonomy" id="930991"/>
    <lineage>
        <taxon>Eukaryota</taxon>
        <taxon>Fungi</taxon>
        <taxon>Dikarya</taxon>
        <taxon>Basidiomycota</taxon>
        <taxon>Agaricomycotina</taxon>
        <taxon>Agaricomycetes</taxon>
        <taxon>Agaricomycetidae</taxon>
        <taxon>Boletales</taxon>
        <taxon>Paxilineae</taxon>
        <taxon>Paxillaceae</taxon>
        <taxon>Paxillus</taxon>
    </lineage>
</organism>
<feature type="compositionally biased region" description="Polar residues" evidence="1">
    <location>
        <begin position="43"/>
        <end position="53"/>
    </location>
</feature>
<proteinExistence type="predicted"/>
<evidence type="ECO:0000256" key="1">
    <source>
        <dbReference type="SAM" id="MobiDB-lite"/>
    </source>
</evidence>
<gene>
    <name evidence="2" type="ORF">PAXRUDRAFT_173412</name>
</gene>
<evidence type="ECO:0000313" key="3">
    <source>
        <dbReference type="Proteomes" id="UP000054538"/>
    </source>
</evidence>
<sequence length="243" mass="26609">MSIVTGHSGGAVEFEEEHEEEEMSEDFNFNRIVATIDDKQESSPEIGSETDNNMGELHQRHSYPTAQHAPAKRAPPVKTVGKSKDKGKAVPKPTSSEHYNPDTCKTMRSLIIPPHLTNRKTSTQPMKPVTVYFEDASSDDDSAAPASTGNHSKVGTRNSGSQAASSSKQKPPSSEIAGTNIQQKHIEELKKWWTCDTHSKGSQSCSYCYSPPGSTICQALSHQNIAYWALLIVSNLVFYCHSS</sequence>
<feature type="compositionally biased region" description="Polar residues" evidence="1">
    <location>
        <begin position="148"/>
        <end position="160"/>
    </location>
</feature>
<dbReference type="Proteomes" id="UP000054538">
    <property type="component" value="Unassembled WGS sequence"/>
</dbReference>
<keyword evidence="3" id="KW-1185">Reference proteome</keyword>
<dbReference type="OrthoDB" id="2690116at2759"/>